<gene>
    <name evidence="3" type="ORF">Moror_13718</name>
</gene>
<dbReference type="HOGENOM" id="CLU_927768_0_0_1"/>
<feature type="region of interest" description="Disordered" evidence="1">
    <location>
        <begin position="121"/>
        <end position="161"/>
    </location>
</feature>
<reference evidence="3 4" key="1">
    <citation type="journal article" date="2014" name="BMC Genomics">
        <title>Genome and secretome analysis of the hemibiotrophic fungal pathogen, Moniliophthora roreri, which causes frosty pod rot disease of cacao: mechanisms of the biotrophic and necrotrophic phases.</title>
        <authorList>
            <person name="Meinhardt L.W."/>
            <person name="Costa G.G.L."/>
            <person name="Thomazella D.P.T."/>
            <person name="Teixeira P.J.P.L."/>
            <person name="Carazzolle M.F."/>
            <person name="Schuster S.C."/>
            <person name="Carlson J.E."/>
            <person name="Guiltinan M.J."/>
            <person name="Mieczkowski P."/>
            <person name="Farmer A."/>
            <person name="Ramaraj T."/>
            <person name="Crozier J."/>
            <person name="Davis R.E."/>
            <person name="Shao J."/>
            <person name="Melnick R.L."/>
            <person name="Pereira G.A.G."/>
            <person name="Bailey B.A."/>
        </authorList>
    </citation>
    <scope>NUCLEOTIDE SEQUENCE [LARGE SCALE GENOMIC DNA]</scope>
    <source>
        <strain evidence="3 4">MCA 2997</strain>
    </source>
</reference>
<protein>
    <submittedName>
        <fullName evidence="3">Uncharacterized protein</fullName>
    </submittedName>
</protein>
<organism evidence="3 4">
    <name type="scientific">Moniliophthora roreri (strain MCA 2997)</name>
    <name type="common">Cocoa frosty pod rot fungus</name>
    <name type="synonym">Crinipellis roreri</name>
    <dbReference type="NCBI Taxonomy" id="1381753"/>
    <lineage>
        <taxon>Eukaryota</taxon>
        <taxon>Fungi</taxon>
        <taxon>Dikarya</taxon>
        <taxon>Basidiomycota</taxon>
        <taxon>Agaricomycotina</taxon>
        <taxon>Agaricomycetes</taxon>
        <taxon>Agaricomycetidae</taxon>
        <taxon>Agaricales</taxon>
        <taxon>Marasmiineae</taxon>
        <taxon>Marasmiaceae</taxon>
        <taxon>Moniliophthora</taxon>
    </lineage>
</organism>
<feature type="compositionally biased region" description="Low complexity" evidence="1">
    <location>
        <begin position="121"/>
        <end position="145"/>
    </location>
</feature>
<evidence type="ECO:0000256" key="1">
    <source>
        <dbReference type="SAM" id="MobiDB-lite"/>
    </source>
</evidence>
<keyword evidence="2" id="KW-1133">Transmembrane helix</keyword>
<dbReference type="KEGG" id="mrr:Moror_13718"/>
<feature type="transmembrane region" description="Helical" evidence="2">
    <location>
        <begin position="165"/>
        <end position="188"/>
    </location>
</feature>
<evidence type="ECO:0000313" key="4">
    <source>
        <dbReference type="Proteomes" id="UP000017559"/>
    </source>
</evidence>
<keyword evidence="4" id="KW-1185">Reference proteome</keyword>
<dbReference type="Proteomes" id="UP000017559">
    <property type="component" value="Unassembled WGS sequence"/>
</dbReference>
<sequence>MTCVHAKSMSNGTSSEFYASLNLDGSFPQIPPQEARKPTVLDRRWTKLMGPGKGLLQNLTARQDARLFFFAHELYFVDAQIFEQYRAVQDAVAVEVHVAKSMVVVPQDVALLGQAQISARSSPQTTVQTSTQTSTQTSAQTSPQTRAVQTPIPTAPSRASPPAKVVIGGVTGGVVVVILVTLTICFALRRHRRQKASSNSTSQVPVSGSEITLFVDPRFNTMPSVWDRRSLDARQKKPREANWCYNSSVTWYGEGDIGSPVAVGASFPDMVRAVYLRMWQHDGLDDPPDYQSQSGPSADP</sequence>
<keyword evidence="2" id="KW-0472">Membrane</keyword>
<name>V2YFA3_MONRO</name>
<accession>V2YFA3</accession>
<evidence type="ECO:0000256" key="2">
    <source>
        <dbReference type="SAM" id="Phobius"/>
    </source>
</evidence>
<keyword evidence="2" id="KW-0812">Transmembrane</keyword>
<evidence type="ECO:0000313" key="3">
    <source>
        <dbReference type="EMBL" id="ESK90369.1"/>
    </source>
</evidence>
<comment type="caution">
    <text evidence="3">The sequence shown here is derived from an EMBL/GenBank/DDBJ whole genome shotgun (WGS) entry which is preliminary data.</text>
</comment>
<proteinExistence type="predicted"/>
<dbReference type="EMBL" id="AWSO01000451">
    <property type="protein sequence ID" value="ESK90369.1"/>
    <property type="molecule type" value="Genomic_DNA"/>
</dbReference>
<dbReference type="AlphaFoldDB" id="V2YFA3"/>